<evidence type="ECO:0000259" key="9">
    <source>
        <dbReference type="PROSITE" id="PS51755"/>
    </source>
</evidence>
<evidence type="ECO:0000256" key="1">
    <source>
        <dbReference type="ARBA" id="ARBA00022553"/>
    </source>
</evidence>
<organism evidence="10 11">
    <name type="scientific">Leptotrichia trevisanii</name>
    <dbReference type="NCBI Taxonomy" id="109328"/>
    <lineage>
        <taxon>Bacteria</taxon>
        <taxon>Fusobacteriati</taxon>
        <taxon>Fusobacteriota</taxon>
        <taxon>Fusobacteriia</taxon>
        <taxon>Fusobacteriales</taxon>
        <taxon>Leptotrichiaceae</taxon>
        <taxon>Leptotrichia</taxon>
    </lineage>
</organism>
<evidence type="ECO:0000256" key="5">
    <source>
        <dbReference type="ARBA" id="ARBA00023163"/>
    </source>
</evidence>
<dbReference type="InterPro" id="IPR039420">
    <property type="entry name" value="WalR-like"/>
</dbReference>
<name>A0A510JZB0_9FUSO</name>
<evidence type="ECO:0000256" key="2">
    <source>
        <dbReference type="ARBA" id="ARBA00023012"/>
    </source>
</evidence>
<dbReference type="PANTHER" id="PTHR48111">
    <property type="entry name" value="REGULATOR OF RPOS"/>
    <property type="match status" value="1"/>
</dbReference>
<dbReference type="Gene3D" id="1.10.10.10">
    <property type="entry name" value="Winged helix-like DNA-binding domain superfamily/Winged helix DNA-binding domain"/>
    <property type="match status" value="1"/>
</dbReference>
<evidence type="ECO:0000313" key="10">
    <source>
        <dbReference type="EMBL" id="BBM44347.1"/>
    </source>
</evidence>
<dbReference type="InterPro" id="IPR001867">
    <property type="entry name" value="OmpR/PhoB-type_DNA-bd"/>
</dbReference>
<keyword evidence="5" id="KW-0804">Transcription</keyword>
<keyword evidence="1 6" id="KW-0597">Phosphoprotein</keyword>
<evidence type="ECO:0000259" key="8">
    <source>
        <dbReference type="PROSITE" id="PS50110"/>
    </source>
</evidence>
<evidence type="ECO:0000256" key="3">
    <source>
        <dbReference type="ARBA" id="ARBA00023015"/>
    </source>
</evidence>
<sequence>MKILLAEDEIDLNNIVTKYLKKNGYSVDSVFDGEETLDYLKYSEYDLVILDIMMPKVNGFEVIKKLRDKGNHTAILVLTARNSPDDKVTGLDLGADDYIVKPFDFNELMARIRAVVRRKYGNSSNKLVTGNLVLNTSEKSVTRDGKQIELTGKEYEVLEYLMQNKNRILSREQIKQHVWSYDYEGDSNIVDVLIKNIRKKINIADGKQIIFTKRGLGYIIYSSLQN</sequence>
<dbReference type="Gene3D" id="6.10.250.690">
    <property type="match status" value="1"/>
</dbReference>
<accession>A0A510JZB0</accession>
<dbReference type="GO" id="GO:0032993">
    <property type="term" value="C:protein-DNA complex"/>
    <property type="evidence" value="ECO:0007669"/>
    <property type="project" value="TreeGrafter"/>
</dbReference>
<dbReference type="PROSITE" id="PS51755">
    <property type="entry name" value="OMPR_PHOB"/>
    <property type="match status" value="1"/>
</dbReference>
<dbReference type="PROSITE" id="PS50110">
    <property type="entry name" value="RESPONSE_REGULATORY"/>
    <property type="match status" value="1"/>
</dbReference>
<dbReference type="AlphaFoldDB" id="A0A510JZB0"/>
<keyword evidence="4 7" id="KW-0238">DNA-binding</keyword>
<evidence type="ECO:0000256" key="4">
    <source>
        <dbReference type="ARBA" id="ARBA00023125"/>
    </source>
</evidence>
<evidence type="ECO:0000313" key="11">
    <source>
        <dbReference type="Proteomes" id="UP000422644"/>
    </source>
</evidence>
<dbReference type="Pfam" id="PF00072">
    <property type="entry name" value="Response_reg"/>
    <property type="match status" value="1"/>
</dbReference>
<dbReference type="FunFam" id="3.40.50.2300:FF:000002">
    <property type="entry name" value="DNA-binding response regulator PhoP"/>
    <property type="match status" value="1"/>
</dbReference>
<gene>
    <name evidence="10" type="ORF">JMUB3870_0454</name>
</gene>
<protein>
    <submittedName>
        <fullName evidence="10">Winged helix family two component transcriptional regulator</fullName>
    </submittedName>
</protein>
<dbReference type="InterPro" id="IPR011006">
    <property type="entry name" value="CheY-like_superfamily"/>
</dbReference>
<evidence type="ECO:0000256" key="6">
    <source>
        <dbReference type="PROSITE-ProRule" id="PRU00169"/>
    </source>
</evidence>
<dbReference type="SUPFAM" id="SSF52172">
    <property type="entry name" value="CheY-like"/>
    <property type="match status" value="1"/>
</dbReference>
<keyword evidence="2" id="KW-0902">Two-component regulatory system</keyword>
<feature type="domain" description="OmpR/PhoB-type" evidence="9">
    <location>
        <begin position="124"/>
        <end position="222"/>
    </location>
</feature>
<dbReference type="CDD" id="cd17625">
    <property type="entry name" value="REC_OmpR_DrrD-like"/>
    <property type="match status" value="1"/>
</dbReference>
<dbReference type="GO" id="GO:0005829">
    <property type="term" value="C:cytosol"/>
    <property type="evidence" value="ECO:0007669"/>
    <property type="project" value="TreeGrafter"/>
</dbReference>
<dbReference type="SMART" id="SM00448">
    <property type="entry name" value="REC"/>
    <property type="match status" value="1"/>
</dbReference>
<feature type="DNA-binding region" description="OmpR/PhoB-type" evidence="7">
    <location>
        <begin position="124"/>
        <end position="222"/>
    </location>
</feature>
<dbReference type="EMBL" id="AP019831">
    <property type="protein sequence ID" value="BBM44347.1"/>
    <property type="molecule type" value="Genomic_DNA"/>
</dbReference>
<dbReference type="Proteomes" id="UP000422644">
    <property type="component" value="Chromosome"/>
</dbReference>
<keyword evidence="3" id="KW-0805">Transcription regulation</keyword>
<dbReference type="OrthoDB" id="9790442at2"/>
<dbReference type="SMART" id="SM00862">
    <property type="entry name" value="Trans_reg_C"/>
    <property type="match status" value="1"/>
</dbReference>
<dbReference type="FunFam" id="1.10.10.10:FF:000005">
    <property type="entry name" value="Two-component system response regulator"/>
    <property type="match status" value="1"/>
</dbReference>
<dbReference type="GO" id="GO:0000156">
    <property type="term" value="F:phosphorelay response regulator activity"/>
    <property type="evidence" value="ECO:0007669"/>
    <property type="project" value="TreeGrafter"/>
</dbReference>
<dbReference type="GO" id="GO:0006355">
    <property type="term" value="P:regulation of DNA-templated transcription"/>
    <property type="evidence" value="ECO:0007669"/>
    <property type="project" value="InterPro"/>
</dbReference>
<dbReference type="RefSeq" id="WP_155282401.1">
    <property type="nucleotide sequence ID" value="NZ_AP019831.1"/>
</dbReference>
<dbReference type="InterPro" id="IPR001789">
    <property type="entry name" value="Sig_transdc_resp-reg_receiver"/>
</dbReference>
<evidence type="ECO:0000256" key="7">
    <source>
        <dbReference type="PROSITE-ProRule" id="PRU01091"/>
    </source>
</evidence>
<keyword evidence="11" id="KW-1185">Reference proteome</keyword>
<dbReference type="PANTHER" id="PTHR48111:SF22">
    <property type="entry name" value="REGULATOR OF RPOS"/>
    <property type="match status" value="1"/>
</dbReference>
<feature type="domain" description="Response regulatory" evidence="8">
    <location>
        <begin position="2"/>
        <end position="116"/>
    </location>
</feature>
<dbReference type="CDD" id="cd00383">
    <property type="entry name" value="trans_reg_C"/>
    <property type="match status" value="1"/>
</dbReference>
<feature type="modified residue" description="4-aspartylphosphate" evidence="6">
    <location>
        <position position="51"/>
    </location>
</feature>
<dbReference type="Gene3D" id="3.40.50.2300">
    <property type="match status" value="1"/>
</dbReference>
<dbReference type="Pfam" id="PF00486">
    <property type="entry name" value="Trans_reg_C"/>
    <property type="match status" value="1"/>
</dbReference>
<proteinExistence type="predicted"/>
<dbReference type="GO" id="GO:0000976">
    <property type="term" value="F:transcription cis-regulatory region binding"/>
    <property type="evidence" value="ECO:0007669"/>
    <property type="project" value="TreeGrafter"/>
</dbReference>
<dbReference type="InterPro" id="IPR036388">
    <property type="entry name" value="WH-like_DNA-bd_sf"/>
</dbReference>
<reference evidence="10 11" key="1">
    <citation type="submission" date="2019-07" db="EMBL/GenBank/DDBJ databases">
        <title>Complete Genome Sequence of Leptotrichia trevisanii Strain JMUB3870.</title>
        <authorList>
            <person name="Watanabe S."/>
            <person name="Cui L."/>
        </authorList>
    </citation>
    <scope>NUCLEOTIDE SEQUENCE [LARGE SCALE GENOMIC DNA]</scope>
    <source>
        <strain evidence="10 11">JMUB3870</strain>
    </source>
</reference>